<sequence length="177" mass="20232">MMGQYVEVVIESKCFIVLKLREGAVRVTERSWKTEYSVELGYSSIQWLVKVLEECLSKGKKEVYSATRNGFSSLIAQRCVNRRGRFLEISEYNQGGRRNVICIPEGDNGGGWRKMREKLKEKGMDGSKRVGVHGGGGRNLGSGALRHKNWSYKEALSVNINQRQGWCELARWRWELA</sequence>
<evidence type="ECO:0000313" key="2">
    <source>
        <dbReference type="Proteomes" id="UP000619265"/>
    </source>
</evidence>
<organism evidence="1 2">
    <name type="scientific">Juglans regia</name>
    <name type="common">English walnut</name>
    <dbReference type="NCBI Taxonomy" id="51240"/>
    <lineage>
        <taxon>Eukaryota</taxon>
        <taxon>Viridiplantae</taxon>
        <taxon>Streptophyta</taxon>
        <taxon>Embryophyta</taxon>
        <taxon>Tracheophyta</taxon>
        <taxon>Spermatophyta</taxon>
        <taxon>Magnoliopsida</taxon>
        <taxon>eudicotyledons</taxon>
        <taxon>Gunneridae</taxon>
        <taxon>Pentapetalae</taxon>
        <taxon>rosids</taxon>
        <taxon>fabids</taxon>
        <taxon>Fagales</taxon>
        <taxon>Juglandaceae</taxon>
        <taxon>Juglans</taxon>
    </lineage>
</organism>
<dbReference type="Gramene" id="Jr03_09600_p1">
    <property type="protein sequence ID" value="cds.Jr03_09600_p1"/>
    <property type="gene ID" value="Jr03_09600"/>
</dbReference>
<proteinExistence type="predicted"/>
<comment type="caution">
    <text evidence="1">The sequence shown here is derived from an EMBL/GenBank/DDBJ whole genome shotgun (WGS) entry which is preliminary data.</text>
</comment>
<gene>
    <name evidence="1" type="ORF">F2P56_006523</name>
</gene>
<reference evidence="1" key="1">
    <citation type="submission" date="2015-10" db="EMBL/GenBank/DDBJ databases">
        <authorList>
            <person name="Martinez-Garcia P.J."/>
            <person name="Crepeau M.W."/>
            <person name="Puiu D."/>
            <person name="Gonzalez-Ibeas D."/>
            <person name="Whalen J."/>
            <person name="Stevens K."/>
            <person name="Paul R."/>
            <person name="Butterfield T."/>
            <person name="Britton M."/>
            <person name="Reagan R."/>
            <person name="Chakraborty S."/>
            <person name="Walawage S.L."/>
            <person name="Vasquez-Gross H.A."/>
            <person name="Cardeno C."/>
            <person name="Famula R."/>
            <person name="Pratt K."/>
            <person name="Kuruganti S."/>
            <person name="Aradhya M.K."/>
            <person name="Leslie C.A."/>
            <person name="Dandekar A.M."/>
            <person name="Salzberg S.L."/>
            <person name="Wegrzyn J.L."/>
            <person name="Langley C.H."/>
            <person name="Neale D.B."/>
        </authorList>
    </citation>
    <scope>NUCLEOTIDE SEQUENCE</scope>
    <source>
        <tissue evidence="1">Leaves</tissue>
    </source>
</reference>
<dbReference type="AlphaFoldDB" id="A0A834D221"/>
<reference evidence="1" key="2">
    <citation type="submission" date="2020-03" db="EMBL/GenBank/DDBJ databases">
        <title>Walnut 2.0.</title>
        <authorList>
            <person name="Marrano A."/>
            <person name="Britton M."/>
            <person name="Zimin A.V."/>
            <person name="Zaini P.A."/>
            <person name="Workman R."/>
            <person name="Puiu D."/>
            <person name="Bianco L."/>
            <person name="Allen B.J."/>
            <person name="Troggio M."/>
            <person name="Leslie C.A."/>
            <person name="Timp W."/>
            <person name="Dendekar A."/>
            <person name="Salzberg S.L."/>
            <person name="Neale D.B."/>
        </authorList>
    </citation>
    <scope>NUCLEOTIDE SEQUENCE</scope>
    <source>
        <tissue evidence="1">Leaves</tissue>
    </source>
</reference>
<protein>
    <submittedName>
        <fullName evidence="1">Uncharacterized protein</fullName>
    </submittedName>
</protein>
<dbReference type="EMBL" id="LIHL02000003">
    <property type="protein sequence ID" value="KAF5474640.1"/>
    <property type="molecule type" value="Genomic_DNA"/>
</dbReference>
<accession>A0A834D221</accession>
<evidence type="ECO:0000313" key="1">
    <source>
        <dbReference type="EMBL" id="KAF5474640.1"/>
    </source>
</evidence>
<dbReference type="Proteomes" id="UP000619265">
    <property type="component" value="Unassembled WGS sequence"/>
</dbReference>
<name>A0A834D221_JUGRE</name>
<dbReference type="Gene3D" id="3.10.450.700">
    <property type="match status" value="1"/>
</dbReference>